<gene>
    <name evidence="8" type="ORF">SISSUDRAFT_1062399</name>
</gene>
<dbReference type="GO" id="GO:0000931">
    <property type="term" value="C:gamma-tubulin ring complex"/>
    <property type="evidence" value="ECO:0007669"/>
    <property type="project" value="InterPro"/>
</dbReference>
<dbReference type="GO" id="GO:0031021">
    <property type="term" value="C:interphase microtubule organizing center"/>
    <property type="evidence" value="ECO:0007669"/>
    <property type="project" value="TreeGrafter"/>
</dbReference>
<comment type="function">
    <text evidence="1">Required for gamma-tubulin complex recruitment to the microtubule organizing center (MTOC).</text>
</comment>
<reference evidence="8 9" key="1">
    <citation type="journal article" date="2016" name="Mol. Biol. Evol.">
        <title>Comparative Genomics of Early-Diverging Mushroom-Forming Fungi Provides Insights into the Origins of Lignocellulose Decay Capabilities.</title>
        <authorList>
            <person name="Nagy L.G."/>
            <person name="Riley R."/>
            <person name="Tritt A."/>
            <person name="Adam C."/>
            <person name="Daum C."/>
            <person name="Floudas D."/>
            <person name="Sun H."/>
            <person name="Yadav J.S."/>
            <person name="Pangilinan J."/>
            <person name="Larsson K.H."/>
            <person name="Matsuura K."/>
            <person name="Barry K."/>
            <person name="Labutti K."/>
            <person name="Kuo R."/>
            <person name="Ohm R.A."/>
            <person name="Bhattacharya S.S."/>
            <person name="Shirouzu T."/>
            <person name="Yoshinaga Y."/>
            <person name="Martin F.M."/>
            <person name="Grigoriev I.V."/>
            <person name="Hibbett D.S."/>
        </authorList>
    </citation>
    <scope>NUCLEOTIDE SEQUENCE [LARGE SCALE GENOMIC DNA]</scope>
    <source>
        <strain evidence="8 9">HHB10207 ss-3</strain>
    </source>
</reference>
<keyword evidence="6" id="KW-0206">Cytoskeleton</keyword>
<keyword evidence="5" id="KW-0963">Cytoplasm</keyword>
<protein>
    <recommendedName>
        <fullName evidence="4">Mitotic-spindle organizing protein 1</fullName>
    </recommendedName>
    <alternativeName>
        <fullName evidence="7">Mitotic-spindle organizing protein associated with a ring of gamma-tubulin 1</fullName>
    </alternativeName>
</protein>
<proteinExistence type="inferred from homology"/>
<evidence type="ECO:0000256" key="2">
    <source>
        <dbReference type="ARBA" id="ARBA00004267"/>
    </source>
</evidence>
<evidence type="ECO:0000256" key="7">
    <source>
        <dbReference type="ARBA" id="ARBA00029810"/>
    </source>
</evidence>
<name>A0A166CXB0_9AGAM</name>
<dbReference type="PANTHER" id="PTHR28520">
    <property type="entry name" value="MITOTIC-SPINDLE ORGANIZING PROTEIN 1"/>
    <property type="match status" value="1"/>
</dbReference>
<keyword evidence="9" id="KW-1185">Reference proteome</keyword>
<dbReference type="Proteomes" id="UP000076798">
    <property type="component" value="Unassembled WGS sequence"/>
</dbReference>
<dbReference type="GO" id="GO:0005819">
    <property type="term" value="C:spindle"/>
    <property type="evidence" value="ECO:0007669"/>
    <property type="project" value="TreeGrafter"/>
</dbReference>
<dbReference type="GO" id="GO:0090307">
    <property type="term" value="P:mitotic spindle assembly"/>
    <property type="evidence" value="ECO:0007669"/>
    <property type="project" value="TreeGrafter"/>
</dbReference>
<comment type="subcellular location">
    <subcellularLocation>
        <location evidence="2">Cytoplasm</location>
        <location evidence="2">Cytoskeleton</location>
        <location evidence="2">Microtubule organizing center</location>
    </subcellularLocation>
</comment>
<dbReference type="STRING" id="1314776.A0A166CXB0"/>
<sequence>MSESISNKDRVSSKETLDILLDLSRLLNSGLDKSTLATCVTLIEAGVNPESLANVVRKLQAHASSRDIITIPDLNSPAL</sequence>
<evidence type="ECO:0000256" key="1">
    <source>
        <dbReference type="ARBA" id="ARBA00003060"/>
    </source>
</evidence>
<dbReference type="InterPro" id="IPR022214">
    <property type="entry name" value="MZT1"/>
</dbReference>
<evidence type="ECO:0000313" key="8">
    <source>
        <dbReference type="EMBL" id="KZT37920.1"/>
    </source>
</evidence>
<evidence type="ECO:0000256" key="6">
    <source>
        <dbReference type="ARBA" id="ARBA00023212"/>
    </source>
</evidence>
<dbReference type="AlphaFoldDB" id="A0A166CXB0"/>
<dbReference type="Pfam" id="PF12554">
    <property type="entry name" value="MOZART1"/>
    <property type="match status" value="1"/>
</dbReference>
<evidence type="ECO:0000256" key="5">
    <source>
        <dbReference type="ARBA" id="ARBA00022490"/>
    </source>
</evidence>
<evidence type="ECO:0000313" key="9">
    <source>
        <dbReference type="Proteomes" id="UP000076798"/>
    </source>
</evidence>
<comment type="similarity">
    <text evidence="3">Belongs to the MOZART1 family.</text>
</comment>
<dbReference type="PANTHER" id="PTHR28520:SF2">
    <property type="entry name" value="MITOTIC-SPINDLE ORGANIZING PROTEIN 1"/>
    <property type="match status" value="1"/>
</dbReference>
<organism evidence="8 9">
    <name type="scientific">Sistotremastrum suecicum HHB10207 ss-3</name>
    <dbReference type="NCBI Taxonomy" id="1314776"/>
    <lineage>
        <taxon>Eukaryota</taxon>
        <taxon>Fungi</taxon>
        <taxon>Dikarya</taxon>
        <taxon>Basidiomycota</taxon>
        <taxon>Agaricomycotina</taxon>
        <taxon>Agaricomycetes</taxon>
        <taxon>Sistotremastrales</taxon>
        <taxon>Sistotremastraceae</taxon>
        <taxon>Sistotremastrum</taxon>
    </lineage>
</organism>
<dbReference type="OrthoDB" id="48571at2759"/>
<dbReference type="EMBL" id="KV428073">
    <property type="protein sequence ID" value="KZT37920.1"/>
    <property type="molecule type" value="Genomic_DNA"/>
</dbReference>
<evidence type="ECO:0000256" key="3">
    <source>
        <dbReference type="ARBA" id="ARBA00011015"/>
    </source>
</evidence>
<accession>A0A166CXB0</accession>
<dbReference type="GO" id="GO:0051415">
    <property type="term" value="P:microtubule nucleation by interphase microtubule organizing center"/>
    <property type="evidence" value="ECO:0007669"/>
    <property type="project" value="TreeGrafter"/>
</dbReference>
<dbReference type="GO" id="GO:0033566">
    <property type="term" value="P:gamma-tubulin complex localization"/>
    <property type="evidence" value="ECO:0007669"/>
    <property type="project" value="InterPro"/>
</dbReference>
<evidence type="ECO:0000256" key="4">
    <source>
        <dbReference type="ARBA" id="ARBA00016992"/>
    </source>
</evidence>